<gene>
    <name evidence="3" type="ORF">IAR55_005745</name>
</gene>
<dbReference type="Proteomes" id="UP001388673">
    <property type="component" value="Unassembled WGS sequence"/>
</dbReference>
<feature type="compositionally biased region" description="Low complexity" evidence="1">
    <location>
        <begin position="50"/>
        <end position="109"/>
    </location>
</feature>
<keyword evidence="4" id="KW-1185">Reference proteome</keyword>
<feature type="compositionally biased region" description="Acidic residues" evidence="1">
    <location>
        <begin position="274"/>
        <end position="284"/>
    </location>
</feature>
<reference evidence="3 4" key="1">
    <citation type="journal article" date="2024" name="bioRxiv">
        <title>Comparative genomics of Cryptococcus and Kwoniella reveals pathogenesis evolution and contrasting karyotype dynamics via intercentromeric recombination or chromosome fusion.</title>
        <authorList>
            <person name="Coelho M.A."/>
            <person name="David-Palma M."/>
            <person name="Shea T."/>
            <person name="Bowers K."/>
            <person name="McGinley-Smith S."/>
            <person name="Mohammad A.W."/>
            <person name="Gnirke A."/>
            <person name="Yurkov A.M."/>
            <person name="Nowrousian M."/>
            <person name="Sun S."/>
            <person name="Cuomo C.A."/>
            <person name="Heitman J."/>
        </authorList>
    </citation>
    <scope>NUCLEOTIDE SEQUENCE [LARGE SCALE GENOMIC DNA]</scope>
    <source>
        <strain evidence="3 4">CBS 13917</strain>
    </source>
</reference>
<feature type="region of interest" description="Disordered" evidence="1">
    <location>
        <begin position="23"/>
        <end position="112"/>
    </location>
</feature>
<dbReference type="AlphaFoldDB" id="A0AAW0YVH3"/>
<comment type="caution">
    <text evidence="3">The sequence shown here is derived from an EMBL/GenBank/DDBJ whole genome shotgun (WGS) entry which is preliminary data.</text>
</comment>
<keyword evidence="2" id="KW-1133">Transmembrane helix</keyword>
<feature type="transmembrane region" description="Helical" evidence="2">
    <location>
        <begin position="118"/>
        <end position="135"/>
    </location>
</feature>
<evidence type="ECO:0000313" key="3">
    <source>
        <dbReference type="EMBL" id="KAK8846658.1"/>
    </source>
</evidence>
<evidence type="ECO:0000256" key="1">
    <source>
        <dbReference type="SAM" id="MobiDB-lite"/>
    </source>
</evidence>
<dbReference type="KEGG" id="kne:92183003"/>
<dbReference type="RefSeq" id="XP_066800608.1">
    <property type="nucleotide sequence ID" value="XM_066948835.1"/>
</dbReference>
<proteinExistence type="predicted"/>
<feature type="region of interest" description="Disordered" evidence="1">
    <location>
        <begin position="457"/>
        <end position="566"/>
    </location>
</feature>
<evidence type="ECO:0000313" key="4">
    <source>
        <dbReference type="Proteomes" id="UP001388673"/>
    </source>
</evidence>
<keyword evidence="2" id="KW-0812">Transmembrane</keyword>
<feature type="compositionally biased region" description="Polar residues" evidence="1">
    <location>
        <begin position="516"/>
        <end position="534"/>
    </location>
</feature>
<name>A0AAW0YVH3_9TREE</name>
<protein>
    <submittedName>
        <fullName evidence="3">Uncharacterized protein</fullName>
    </submittedName>
</protein>
<organism evidence="3 4">
    <name type="scientific">Kwoniella newhampshirensis</name>
    <dbReference type="NCBI Taxonomy" id="1651941"/>
    <lineage>
        <taxon>Eukaryota</taxon>
        <taxon>Fungi</taxon>
        <taxon>Dikarya</taxon>
        <taxon>Basidiomycota</taxon>
        <taxon>Agaricomycotina</taxon>
        <taxon>Tremellomycetes</taxon>
        <taxon>Tremellales</taxon>
        <taxon>Cryptococcaceae</taxon>
        <taxon>Kwoniella</taxon>
    </lineage>
</organism>
<sequence length="627" mass="67138">MAVIGMMGGGAVVIPRAEQGTPLLVGPPGASTSIAPDDEGPSTVDDSPFTTSTAISSTQHATTTTTNSSDRASTTSTDSSASITSIASITTPDSSSASPTPTTAAIADPPRQPSSIRYLVPVFLIVLITLGGWIFRKYRKRKTFRERESTRQTKSRWNENEWKELKHDNDDYDDPWDAGDDDLSRDHDMNWRGKDIRPSPSAEVTMLSVAGRGWAWRDTFKDWQSARGRESQLNGGGETGLGEMGERTTMKLVTRNMEPSYQTLLSPAGPFADGADDKEEDQRQDEDRERGSIRALRDKIASLSYAPSPRQGAGLECNRAPNKRLSQRDMALDMDVVPLDPPAWIRPRAVSPTTQILSPPLQPHLFFHPTTSVQSIHELIGQGQGQGHQHVMTEITEDPSGSEYGSDDGTATVISKGSHIIPTMPDQGGGTIKFPRIPSTASGLAGGDSYSAVASAKVEPKSNLGRKSSTSQRQPTISTSSSSSKSKPTASRASRVPPSSLSKVKASSPLALRRSTAVQNLTKPSPGTTLSPDTSPGLLSPNAAKQAAGSPRKTRTQRKEQKARDKVEDILKASWSGRALTSPPLNGSGSVVEHLGGSNLVPGMMSPGLEETGGIEQRLAMLRRVEL</sequence>
<dbReference type="EMBL" id="JBCAWK010000011">
    <property type="protein sequence ID" value="KAK8846658.1"/>
    <property type="molecule type" value="Genomic_DNA"/>
</dbReference>
<dbReference type="GeneID" id="92183003"/>
<evidence type="ECO:0000256" key="2">
    <source>
        <dbReference type="SAM" id="Phobius"/>
    </source>
</evidence>
<feature type="region of interest" description="Disordered" evidence="1">
    <location>
        <begin position="262"/>
        <end position="293"/>
    </location>
</feature>
<feature type="compositionally biased region" description="Basic and acidic residues" evidence="1">
    <location>
        <begin position="557"/>
        <end position="566"/>
    </location>
</feature>
<accession>A0AAW0YVH3</accession>
<feature type="compositionally biased region" description="Low complexity" evidence="1">
    <location>
        <begin position="468"/>
        <end position="494"/>
    </location>
</feature>
<keyword evidence="2" id="KW-0472">Membrane</keyword>